<evidence type="ECO:0000313" key="2">
    <source>
        <dbReference type="EMBL" id="EHJ93087.1"/>
    </source>
</evidence>
<name>A0A7U9C3Y3_9GAMM</name>
<accession>A0A7U9C3Y3</accession>
<protein>
    <submittedName>
        <fullName evidence="2">Uncharacterized protein</fullName>
    </submittedName>
</protein>
<gene>
    <name evidence="2" type="ORF">KUC_0031</name>
</gene>
<dbReference type="EMBL" id="JH393257">
    <property type="protein sequence ID" value="EHJ93087.1"/>
    <property type="molecule type" value="Genomic_DNA"/>
</dbReference>
<organism evidence="2 3">
    <name type="scientific">Vreelandella boliviensis LC1</name>
    <dbReference type="NCBI Taxonomy" id="1072583"/>
    <lineage>
        <taxon>Bacteria</taxon>
        <taxon>Pseudomonadati</taxon>
        <taxon>Pseudomonadota</taxon>
        <taxon>Gammaproteobacteria</taxon>
        <taxon>Oceanospirillales</taxon>
        <taxon>Halomonadaceae</taxon>
        <taxon>Vreelandella</taxon>
    </lineage>
</organism>
<reference evidence="2 3" key="1">
    <citation type="submission" date="2011-10" db="EMBL/GenBank/DDBJ databases">
        <authorList>
            <person name="Quillaguamn J."/>
            <person name="Guzmn D."/>
            <person name="Balderrama-Subieta A."/>
            <person name="Cardona-Ortuo C."/>
            <person name="Guevara-Martnez M."/>
            <person name="Callisaya-Quispe N."/>
        </authorList>
    </citation>
    <scope>NUCLEOTIDE SEQUENCE [LARGE SCALE GENOMIC DNA]</scope>
    <source>
        <strain evidence="2 3">LC1</strain>
    </source>
</reference>
<feature type="compositionally biased region" description="Basic and acidic residues" evidence="1">
    <location>
        <begin position="84"/>
        <end position="93"/>
    </location>
</feature>
<feature type="compositionally biased region" description="Basic and acidic residues" evidence="1">
    <location>
        <begin position="40"/>
        <end position="66"/>
    </location>
</feature>
<sequence>MTKRDRHAPLAMTPHLPSREALYLPLSLRGAQRRGNLNGRRQEPPRLLHYVRNDKTRSPRSARDDTSPPIARSTLPPPVIARSEATRQSERAAARNPEIASLRSQ</sequence>
<dbReference type="Proteomes" id="UP000005756">
    <property type="component" value="Unassembled WGS sequence"/>
</dbReference>
<evidence type="ECO:0000256" key="1">
    <source>
        <dbReference type="SAM" id="MobiDB-lite"/>
    </source>
</evidence>
<dbReference type="AlphaFoldDB" id="A0A7U9C3Y3"/>
<evidence type="ECO:0000313" key="3">
    <source>
        <dbReference type="Proteomes" id="UP000005756"/>
    </source>
</evidence>
<proteinExistence type="predicted"/>
<feature type="region of interest" description="Disordered" evidence="1">
    <location>
        <begin position="30"/>
        <end position="105"/>
    </location>
</feature>